<feature type="region of interest" description="Disordered" evidence="1">
    <location>
        <begin position="31"/>
        <end position="95"/>
    </location>
</feature>
<comment type="caution">
    <text evidence="2">The sequence shown here is derived from an EMBL/GenBank/DDBJ whole genome shotgun (WGS) entry which is preliminary data.</text>
</comment>
<name>A0A1F5YN81_9BACT</name>
<evidence type="ECO:0000313" key="2">
    <source>
        <dbReference type="EMBL" id="OGG01649.1"/>
    </source>
</evidence>
<evidence type="ECO:0000313" key="3">
    <source>
        <dbReference type="Proteomes" id="UP000176665"/>
    </source>
</evidence>
<protein>
    <submittedName>
        <fullName evidence="2">Uncharacterized protein</fullName>
    </submittedName>
</protein>
<dbReference type="Proteomes" id="UP000176665">
    <property type="component" value="Unassembled WGS sequence"/>
</dbReference>
<feature type="compositionally biased region" description="Gly residues" evidence="1">
    <location>
        <begin position="86"/>
        <end position="95"/>
    </location>
</feature>
<accession>A0A1F5YN81</accession>
<dbReference type="EMBL" id="MFJA01000084">
    <property type="protein sequence ID" value="OGG01649.1"/>
    <property type="molecule type" value="Genomic_DNA"/>
</dbReference>
<dbReference type="STRING" id="1798371.A2W14_07165"/>
<sequence length="95" mass="10009">MPNKDNVNNIPSVCNPRGKCKIMGNNLEMRSIQPMSAEMRFTSDPPPQGSGTEEKPTPAPEPTPEDIQQDIQQAAGDRAAGAEQAGAGGSGAFRD</sequence>
<feature type="compositionally biased region" description="Low complexity" evidence="1">
    <location>
        <begin position="69"/>
        <end position="85"/>
    </location>
</feature>
<organism evidence="2 3">
    <name type="scientific">Candidatus Gottesmanbacteria bacterium RBG_16_37_8</name>
    <dbReference type="NCBI Taxonomy" id="1798371"/>
    <lineage>
        <taxon>Bacteria</taxon>
        <taxon>Candidatus Gottesmaniibacteriota</taxon>
    </lineage>
</organism>
<proteinExistence type="predicted"/>
<dbReference type="AlphaFoldDB" id="A0A1F5YN81"/>
<gene>
    <name evidence="2" type="ORF">A2W14_07165</name>
</gene>
<reference evidence="2 3" key="1">
    <citation type="journal article" date="2016" name="Nat. Commun.">
        <title>Thousands of microbial genomes shed light on interconnected biogeochemical processes in an aquifer system.</title>
        <authorList>
            <person name="Anantharaman K."/>
            <person name="Brown C.T."/>
            <person name="Hug L.A."/>
            <person name="Sharon I."/>
            <person name="Castelle C.J."/>
            <person name="Probst A.J."/>
            <person name="Thomas B.C."/>
            <person name="Singh A."/>
            <person name="Wilkins M.J."/>
            <person name="Karaoz U."/>
            <person name="Brodie E.L."/>
            <person name="Williams K.H."/>
            <person name="Hubbard S.S."/>
            <person name="Banfield J.F."/>
        </authorList>
    </citation>
    <scope>NUCLEOTIDE SEQUENCE [LARGE SCALE GENOMIC DNA]</scope>
</reference>
<evidence type="ECO:0000256" key="1">
    <source>
        <dbReference type="SAM" id="MobiDB-lite"/>
    </source>
</evidence>